<gene>
    <name evidence="1" type="ORF">C5B42_00270</name>
</gene>
<dbReference type="AlphaFoldDB" id="A0A317JRP7"/>
<protein>
    <submittedName>
        <fullName evidence="1">Uncharacterized protein</fullName>
    </submittedName>
</protein>
<reference evidence="1 2" key="1">
    <citation type="submission" date="2018-02" db="EMBL/GenBank/DDBJ databases">
        <title>Genomic Reconstructions from Amazon Rainforest and Pasture Soil Reveal Novel Insights into the Physiology of Candidate Phyla in Tropical Sites.</title>
        <authorList>
            <person name="Kroeger M.E."/>
            <person name="Delmont T."/>
            <person name="Eren A.M."/>
            <person name="Guo J."/>
            <person name="Meyer K.M."/>
            <person name="Khan K."/>
            <person name="Rodrigues J.L.M."/>
            <person name="Bohannan B.J.M."/>
            <person name="Tringe S."/>
            <person name="Borges C.D."/>
            <person name="Tiedje J."/>
            <person name="Tsai S.M."/>
            <person name="Nusslein K."/>
        </authorList>
    </citation>
    <scope>NUCLEOTIDE SEQUENCE [LARGE SCALE GENOMIC DNA]</scope>
    <source>
        <strain evidence="1">Amazon FNV 2010 28 9</strain>
    </source>
</reference>
<dbReference type="Proteomes" id="UP000246104">
    <property type="component" value="Unassembled WGS sequence"/>
</dbReference>
<proteinExistence type="predicted"/>
<name>A0A317JRP7_9BACT</name>
<comment type="caution">
    <text evidence="1">The sequence shown here is derived from an EMBL/GenBank/DDBJ whole genome shotgun (WGS) entry which is preliminary data.</text>
</comment>
<accession>A0A317JRP7</accession>
<evidence type="ECO:0000313" key="2">
    <source>
        <dbReference type="Proteomes" id="UP000246104"/>
    </source>
</evidence>
<sequence length="111" mass="12274">MERGNNPTTEDNFRALILKIGEEKDPTSLAKKLVGILSNQFTTGGADKENKQFLIETGLRRGPGGPYWTREVWDGYMQRTLDSLPAGVNKSVIAEVITQFTKTKANAGQFV</sequence>
<evidence type="ECO:0000313" key="1">
    <source>
        <dbReference type="EMBL" id="PWU24240.1"/>
    </source>
</evidence>
<organism evidence="1 2">
    <name type="scientific">Candidatus Cerribacteria bacterium 'Amazon FNV 2010 28 9'</name>
    <dbReference type="NCBI Taxonomy" id="2081795"/>
    <lineage>
        <taxon>Bacteria</taxon>
        <taxon>Candidatus Cerribacteria</taxon>
    </lineage>
</organism>
<dbReference type="EMBL" id="PSRQ01000006">
    <property type="protein sequence ID" value="PWU24240.1"/>
    <property type="molecule type" value="Genomic_DNA"/>
</dbReference>